<organism evidence="4 5">
    <name type="scientific">Frigidibacter mobilis</name>
    <dbReference type="NCBI Taxonomy" id="1335048"/>
    <lineage>
        <taxon>Bacteria</taxon>
        <taxon>Pseudomonadati</taxon>
        <taxon>Pseudomonadota</taxon>
        <taxon>Alphaproteobacteria</taxon>
        <taxon>Rhodobacterales</taxon>
        <taxon>Paracoccaceae</taxon>
        <taxon>Frigidibacter</taxon>
    </lineage>
</organism>
<evidence type="ECO:0000313" key="4">
    <source>
        <dbReference type="EMBL" id="AMY67505.1"/>
    </source>
</evidence>
<reference evidence="4 5" key="1">
    <citation type="submission" date="2015-09" db="EMBL/GenBank/DDBJ databases">
        <title>Complete genome sequence of Defluviimonas alba cai42t isolated from an oilfield in Xinjiang.</title>
        <authorList>
            <person name="Geng S."/>
            <person name="Pan X."/>
            <person name="Wu X."/>
        </authorList>
    </citation>
    <scope>NUCLEOTIDE SEQUENCE [LARGE SCALE GENOMIC DNA]</scope>
    <source>
        <strain evidence="5">cai42</strain>
    </source>
</reference>
<dbReference type="Pfam" id="PF08669">
    <property type="entry name" value="GCV_T_C"/>
    <property type="match status" value="1"/>
</dbReference>
<dbReference type="EMBL" id="CP012661">
    <property type="protein sequence ID" value="AMY67505.1"/>
    <property type="molecule type" value="Genomic_DNA"/>
</dbReference>
<dbReference type="InterPro" id="IPR028896">
    <property type="entry name" value="GcvT/YgfZ/DmdA"/>
</dbReference>
<dbReference type="AlphaFoldDB" id="A0A159YYK1"/>
<sequence>METGLWYRSAWFPRPGETGWRQSVDREVLTVRRAAGLCDVSTLGKIEIFGADAAEFLNRIYCNGFAKLQVGRARYGLMLREDGFIYDDGTTSRLAEDHFYMTTTTALAAGVMTHLEFCAQALWPDLDVRIASATDQWAQMAVAGPMARQILQRIMETDLSNEAFPFMAAREVPLKGGIMGRLFRISFSGELAYELAVPAGYGATVAEAIMAAGAPEGICAYGTEALAVLRIEKGHVTHAEINGTVVPADLGMGKMVSAVKPDFIGKHLLAREGLTDPARPQLVGVVPLDPATPLRTGSHVLAKGAAASLENDQGYLTSTTHSPHLGHSIALALVAGGSRRHGEEVVVWDGLNDAAIPARLTSPVFIDPTNERLHA</sequence>
<evidence type="ECO:0000313" key="5">
    <source>
        <dbReference type="Proteomes" id="UP000076128"/>
    </source>
</evidence>
<protein>
    <submittedName>
        <fullName evidence="4">Sarcosine oxidase alpha subunit</fullName>
    </submittedName>
</protein>
<dbReference type="RefSeq" id="WP_236937974.1">
    <property type="nucleotide sequence ID" value="NZ_CP012661.1"/>
</dbReference>
<feature type="domain" description="GCVT N-terminal" evidence="2">
    <location>
        <begin position="2"/>
        <end position="258"/>
    </location>
</feature>
<dbReference type="SUPFAM" id="SSF103025">
    <property type="entry name" value="Folate-binding domain"/>
    <property type="match status" value="1"/>
</dbReference>
<name>A0A159YYK1_9RHOB</name>
<gene>
    <name evidence="4" type="ORF">AKL17_0243</name>
</gene>
<evidence type="ECO:0000259" key="3">
    <source>
        <dbReference type="Pfam" id="PF08669"/>
    </source>
</evidence>
<dbReference type="InterPro" id="IPR027266">
    <property type="entry name" value="TrmE/GcvT-like"/>
</dbReference>
<feature type="binding site" evidence="1">
    <location>
        <position position="194"/>
    </location>
    <ligand>
        <name>substrate</name>
    </ligand>
</feature>
<keyword evidence="5" id="KW-1185">Reference proteome</keyword>
<dbReference type="KEGG" id="daa:AKL17_0243"/>
<dbReference type="Gene3D" id="3.30.1360.120">
    <property type="entry name" value="Probable tRNA modification gtpase trme, domain 1"/>
    <property type="match status" value="1"/>
</dbReference>
<feature type="domain" description="Aminomethyltransferase C-terminal" evidence="3">
    <location>
        <begin position="281"/>
        <end position="367"/>
    </location>
</feature>
<dbReference type="SUPFAM" id="SSF101790">
    <property type="entry name" value="Aminomethyltransferase beta-barrel domain"/>
    <property type="match status" value="1"/>
</dbReference>
<evidence type="ECO:0000256" key="1">
    <source>
        <dbReference type="PIRSR" id="PIRSR006487-1"/>
    </source>
</evidence>
<dbReference type="STRING" id="1335048.AKL17_0243"/>
<dbReference type="PANTHER" id="PTHR43757">
    <property type="entry name" value="AMINOMETHYLTRANSFERASE"/>
    <property type="match status" value="1"/>
</dbReference>
<dbReference type="Pfam" id="PF01571">
    <property type="entry name" value="GCV_T"/>
    <property type="match status" value="1"/>
</dbReference>
<dbReference type="Proteomes" id="UP000076128">
    <property type="component" value="Chromosome"/>
</dbReference>
<dbReference type="InterPro" id="IPR029043">
    <property type="entry name" value="GcvT/YgfZ_C"/>
</dbReference>
<accession>A0A159YYK1</accession>
<dbReference type="PIRSF" id="PIRSF006487">
    <property type="entry name" value="GcvT"/>
    <property type="match status" value="1"/>
</dbReference>
<dbReference type="PANTHER" id="PTHR43757:SF2">
    <property type="entry name" value="AMINOMETHYLTRANSFERASE, MITOCHONDRIAL"/>
    <property type="match status" value="1"/>
</dbReference>
<dbReference type="PATRIC" id="fig|1335048.3.peg.256"/>
<evidence type="ECO:0000259" key="2">
    <source>
        <dbReference type="Pfam" id="PF01571"/>
    </source>
</evidence>
<dbReference type="InterPro" id="IPR006222">
    <property type="entry name" value="GCVT_N"/>
</dbReference>
<proteinExistence type="predicted"/>
<dbReference type="InterPro" id="IPR013977">
    <property type="entry name" value="GcvT_C"/>
</dbReference>